<dbReference type="Gene3D" id="3.90.180.10">
    <property type="entry name" value="Medium-chain alcohol dehydrogenases, catalytic domain"/>
    <property type="match status" value="1"/>
</dbReference>
<dbReference type="AlphaFoldDB" id="A0A2T2PD74"/>
<dbReference type="SUPFAM" id="SSF50129">
    <property type="entry name" value="GroES-like"/>
    <property type="match status" value="1"/>
</dbReference>
<dbReference type="EMBL" id="KZ678128">
    <property type="protein sequence ID" value="PSN75629.1"/>
    <property type="molecule type" value="Genomic_DNA"/>
</dbReference>
<proteinExistence type="predicted"/>
<evidence type="ECO:0000313" key="1">
    <source>
        <dbReference type="EMBL" id="PSN75629.1"/>
    </source>
</evidence>
<protein>
    <submittedName>
        <fullName evidence="1">Uncharacterized protein</fullName>
    </submittedName>
</protein>
<dbReference type="Proteomes" id="UP000240883">
    <property type="component" value="Unassembled WGS sequence"/>
</dbReference>
<dbReference type="InterPro" id="IPR011032">
    <property type="entry name" value="GroES-like_sf"/>
</dbReference>
<dbReference type="STRING" id="1448308.A0A2T2PD74"/>
<dbReference type="OrthoDB" id="3941538at2759"/>
<gene>
    <name evidence="1" type="ORF">BS50DRAFT_568227</name>
</gene>
<name>A0A2T2PD74_CORCC</name>
<keyword evidence="2" id="KW-1185">Reference proteome</keyword>
<evidence type="ECO:0000313" key="2">
    <source>
        <dbReference type="Proteomes" id="UP000240883"/>
    </source>
</evidence>
<sequence>MKAAQYYGQRDIRVNEVPKPTAKDNEAIIAVEWAGICGSDLHEYLIGLLLCRA</sequence>
<reference evidence="1 2" key="1">
    <citation type="journal article" date="2018" name="Front. Microbiol.">
        <title>Genome-Wide Analysis of Corynespora cassiicola Leaf Fall Disease Putative Effectors.</title>
        <authorList>
            <person name="Lopez D."/>
            <person name="Ribeiro S."/>
            <person name="Label P."/>
            <person name="Fumanal B."/>
            <person name="Venisse J.S."/>
            <person name="Kohler A."/>
            <person name="de Oliveira R.R."/>
            <person name="Labutti K."/>
            <person name="Lipzen A."/>
            <person name="Lail K."/>
            <person name="Bauer D."/>
            <person name="Ohm R.A."/>
            <person name="Barry K.W."/>
            <person name="Spatafora J."/>
            <person name="Grigoriev I.V."/>
            <person name="Martin F.M."/>
            <person name="Pujade-Renaud V."/>
        </authorList>
    </citation>
    <scope>NUCLEOTIDE SEQUENCE [LARGE SCALE GENOMIC DNA]</scope>
    <source>
        <strain evidence="1 2">Philippines</strain>
    </source>
</reference>
<organism evidence="1 2">
    <name type="scientific">Corynespora cassiicola Philippines</name>
    <dbReference type="NCBI Taxonomy" id="1448308"/>
    <lineage>
        <taxon>Eukaryota</taxon>
        <taxon>Fungi</taxon>
        <taxon>Dikarya</taxon>
        <taxon>Ascomycota</taxon>
        <taxon>Pezizomycotina</taxon>
        <taxon>Dothideomycetes</taxon>
        <taxon>Pleosporomycetidae</taxon>
        <taxon>Pleosporales</taxon>
        <taxon>Corynesporascaceae</taxon>
        <taxon>Corynespora</taxon>
    </lineage>
</organism>
<accession>A0A2T2PD74</accession>